<evidence type="ECO:0000313" key="1">
    <source>
        <dbReference type="EMBL" id="VVU99035.1"/>
    </source>
</evidence>
<keyword evidence="2" id="KW-1185">Reference proteome</keyword>
<protein>
    <submittedName>
        <fullName evidence="1">Uncharacterized protein</fullName>
    </submittedName>
</protein>
<organism evidence="1 2">
    <name type="scientific">Mesonia oceanica</name>
    <dbReference type="NCBI Taxonomy" id="2687242"/>
    <lineage>
        <taxon>Bacteria</taxon>
        <taxon>Pseudomonadati</taxon>
        <taxon>Bacteroidota</taxon>
        <taxon>Flavobacteriia</taxon>
        <taxon>Flavobacteriales</taxon>
        <taxon>Flavobacteriaceae</taxon>
        <taxon>Mesonia</taxon>
    </lineage>
</organism>
<proteinExistence type="predicted"/>
<dbReference type="EMBL" id="CABVMM010000001">
    <property type="protein sequence ID" value="VVU99035.1"/>
    <property type="molecule type" value="Genomic_DNA"/>
</dbReference>
<dbReference type="Proteomes" id="UP000356253">
    <property type="component" value="Unassembled WGS sequence"/>
</dbReference>
<gene>
    <name evidence="1" type="ORF">FVB9532_00285</name>
</gene>
<reference evidence="1" key="1">
    <citation type="submission" date="2019-09" db="EMBL/GenBank/DDBJ databases">
        <authorList>
            <person name="Rodrigo-Torres L."/>
            <person name="Arahal R. D."/>
            <person name="Lucena T."/>
        </authorList>
    </citation>
    <scope>NUCLEOTIDE SEQUENCE</scope>
    <source>
        <strain evidence="1">ISS653</strain>
    </source>
</reference>
<name>A0AC61Y3J2_9FLAO</name>
<accession>A0AC61Y3J2</accession>
<evidence type="ECO:0000313" key="2">
    <source>
        <dbReference type="Proteomes" id="UP000356253"/>
    </source>
</evidence>
<comment type="caution">
    <text evidence="1">The sequence shown here is derived from an EMBL/GenBank/DDBJ whole genome shotgun (WGS) entry which is preliminary data.</text>
</comment>
<sequence>MAEKYPGWSPYNYTLQNPVNFTDPTRMVVESVQKPLDDYGYDKNTGELFLIRKTKDNFDRIFTGEKKASGLFMPDGDYKDISKGVLSGEFGLDYSKEGMIFRGGSLDEGLQAMKFLSFKSSKEFSAWAFDDKSIGGKGLALSPWSGNTMSQSWDYYASSKKVGNMVDFGKKLFHIHTHPGGSPGYGYGYPSKSFDEFGNLNGGDLLHIKKNPSLPHYILSKHHGVTRYYPIGGKQAQPSNDLDTYLNSIIIRN</sequence>